<sequence length="180" mass="19213">MSLDTLKSKLPDYAKDLKLNLGSMVNETILTDQQKYGCLLACAHAVGEPQTLRALEAEARSKISPEAVTAAKAASAIMGMNNVYYRSTHLFTNETYTTLPAKLRMNVIGAPGIEKADFELFALAVSAVNGCGMCLDAHESVLRKHGMTTEQVQAGVRIASVVNAVARVMAAEAALQPEDA</sequence>
<keyword evidence="9" id="KW-1185">Reference proteome</keyword>
<dbReference type="GO" id="GO:0032843">
    <property type="term" value="F:hydroperoxide reductase activity"/>
    <property type="evidence" value="ECO:0007669"/>
    <property type="project" value="InterPro"/>
</dbReference>
<dbReference type="STRING" id="1280950.HJO_07317"/>
<feature type="domain" description="Carboxymuconolactone decarboxylase-like" evidence="7">
    <location>
        <begin position="100"/>
        <end position="176"/>
    </location>
</feature>
<keyword evidence="5 6" id="KW-0676">Redox-active center</keyword>
<dbReference type="EC" id="1.11.1.28" evidence="6"/>
<dbReference type="NCBIfam" id="TIGR00777">
    <property type="entry name" value="ahpD"/>
    <property type="match status" value="1"/>
</dbReference>
<feature type="disulfide bond" evidence="6">
    <location>
        <begin position="131"/>
        <end position="134"/>
    </location>
</feature>
<gene>
    <name evidence="6" type="primary">ahpD</name>
    <name evidence="8" type="ORF">HJO_07317</name>
</gene>
<keyword evidence="2 6" id="KW-0049">Antioxidant</keyword>
<proteinExistence type="inferred from homology"/>
<dbReference type="eggNOG" id="COG2128">
    <property type="taxonomic scope" value="Bacteria"/>
</dbReference>
<keyword evidence="4 6" id="KW-1015">Disulfide bond</keyword>
<dbReference type="PANTHER" id="PTHR33930">
    <property type="entry name" value="ALKYL HYDROPEROXIDE REDUCTASE AHPD"/>
    <property type="match status" value="1"/>
</dbReference>
<feature type="active site" description="Proton donor" evidence="6">
    <location>
        <position position="131"/>
    </location>
</feature>
<accession>A0A059FPY3</accession>
<evidence type="ECO:0000256" key="1">
    <source>
        <dbReference type="ARBA" id="ARBA00022559"/>
    </source>
</evidence>
<evidence type="ECO:0000256" key="2">
    <source>
        <dbReference type="ARBA" id="ARBA00022862"/>
    </source>
</evidence>
<dbReference type="GO" id="GO:0006979">
    <property type="term" value="P:response to oxidative stress"/>
    <property type="evidence" value="ECO:0007669"/>
    <property type="project" value="InterPro"/>
</dbReference>
<dbReference type="SUPFAM" id="SSF69118">
    <property type="entry name" value="AhpD-like"/>
    <property type="match status" value="1"/>
</dbReference>
<evidence type="ECO:0000256" key="3">
    <source>
        <dbReference type="ARBA" id="ARBA00023002"/>
    </source>
</evidence>
<dbReference type="Proteomes" id="UP000025171">
    <property type="component" value="Unassembled WGS sequence"/>
</dbReference>
<dbReference type="NCBIfam" id="TIGR00778">
    <property type="entry name" value="ahpD_dom"/>
    <property type="match status" value="1"/>
</dbReference>
<dbReference type="GO" id="GO:0015036">
    <property type="term" value="F:disulfide oxidoreductase activity"/>
    <property type="evidence" value="ECO:0007669"/>
    <property type="project" value="TreeGrafter"/>
</dbReference>
<evidence type="ECO:0000313" key="8">
    <source>
        <dbReference type="EMBL" id="KCZ92745.1"/>
    </source>
</evidence>
<comment type="similarity">
    <text evidence="6">Belongs to the AhpD family.</text>
</comment>
<feature type="active site" description="Cysteine sulfenic acid (-SOH) intermediate" evidence="6">
    <location>
        <position position="134"/>
    </location>
</feature>
<dbReference type="InterPro" id="IPR004675">
    <property type="entry name" value="AhpD_core"/>
</dbReference>
<evidence type="ECO:0000256" key="6">
    <source>
        <dbReference type="HAMAP-Rule" id="MF_01676"/>
    </source>
</evidence>
<dbReference type="Gene3D" id="1.20.1290.10">
    <property type="entry name" value="AhpD-like"/>
    <property type="match status" value="1"/>
</dbReference>
<comment type="function">
    <text evidence="6">Antioxidant protein with alkyl hydroperoxidase activity. Required for the reduction of the AhpC active site cysteine residues and for the regeneration of the AhpC enzyme activity.</text>
</comment>
<keyword evidence="1 6" id="KW-0575">Peroxidase</keyword>
<reference evidence="8 9" key="1">
    <citation type="journal article" date="2014" name="Antonie Van Leeuwenhoek">
        <title>Hyphomonas beringensis sp. nov. and Hyphomonas chukchiensis sp. nov., isolated from surface seawater of the Bering Sea and Chukchi Sea.</title>
        <authorList>
            <person name="Li C."/>
            <person name="Lai Q."/>
            <person name="Li G."/>
            <person name="Dong C."/>
            <person name="Wang J."/>
            <person name="Liao Y."/>
            <person name="Shao Z."/>
        </authorList>
    </citation>
    <scope>NUCLEOTIDE SEQUENCE [LARGE SCALE GENOMIC DNA]</scope>
    <source>
        <strain evidence="8 9">MHS-2</strain>
    </source>
</reference>
<dbReference type="RefSeq" id="WP_035615604.1">
    <property type="nucleotide sequence ID" value="NZ_ARYK01000003.1"/>
</dbReference>
<dbReference type="Pfam" id="PF02627">
    <property type="entry name" value="CMD"/>
    <property type="match status" value="1"/>
</dbReference>
<evidence type="ECO:0000256" key="4">
    <source>
        <dbReference type="ARBA" id="ARBA00023157"/>
    </source>
</evidence>
<feature type="disulfide bond" description="Interchain (with AhpC); in linked form" evidence="6">
    <location>
        <position position="134"/>
    </location>
</feature>
<dbReference type="InterPro" id="IPR029032">
    <property type="entry name" value="AhpD-like"/>
</dbReference>
<dbReference type="EMBL" id="ARYK01000003">
    <property type="protein sequence ID" value="KCZ92745.1"/>
    <property type="molecule type" value="Genomic_DNA"/>
</dbReference>
<dbReference type="InterPro" id="IPR003779">
    <property type="entry name" value="CMD-like"/>
</dbReference>
<dbReference type="PATRIC" id="fig|1280950.3.peg.1466"/>
<keyword evidence="3 6" id="KW-0560">Oxidoreductase</keyword>
<dbReference type="AlphaFoldDB" id="A0A059FPY3"/>
<dbReference type="OrthoDB" id="9801997at2"/>
<organism evidence="8 9">
    <name type="scientific">Hyphomonas johnsonii MHS-2</name>
    <dbReference type="NCBI Taxonomy" id="1280950"/>
    <lineage>
        <taxon>Bacteria</taxon>
        <taxon>Pseudomonadati</taxon>
        <taxon>Pseudomonadota</taxon>
        <taxon>Alphaproteobacteria</taxon>
        <taxon>Hyphomonadales</taxon>
        <taxon>Hyphomonadaceae</taxon>
        <taxon>Hyphomonas</taxon>
    </lineage>
</organism>
<comment type="caution">
    <text evidence="8">The sequence shown here is derived from an EMBL/GenBank/DDBJ whole genome shotgun (WGS) entry which is preliminary data.</text>
</comment>
<comment type="catalytic activity">
    <reaction evidence="6">
        <text>N(6)-[(R)-dihydrolipoyl]-L-lysyl-[lipoyl-carrier protein] + a hydroperoxide = N(6)-[(R)-lipoyl]-L-lysyl-[lipoyl-carrier protein] + an alcohol + H2O</text>
        <dbReference type="Rhea" id="RHEA:62636"/>
        <dbReference type="Rhea" id="RHEA-COMP:10502"/>
        <dbReference type="Rhea" id="RHEA-COMP:16355"/>
        <dbReference type="ChEBI" id="CHEBI:15377"/>
        <dbReference type="ChEBI" id="CHEBI:30879"/>
        <dbReference type="ChEBI" id="CHEBI:35924"/>
        <dbReference type="ChEBI" id="CHEBI:83099"/>
        <dbReference type="ChEBI" id="CHEBI:83100"/>
        <dbReference type="EC" id="1.11.1.28"/>
    </reaction>
</comment>
<evidence type="ECO:0000256" key="5">
    <source>
        <dbReference type="ARBA" id="ARBA00023284"/>
    </source>
</evidence>
<evidence type="ECO:0000313" key="9">
    <source>
        <dbReference type="Proteomes" id="UP000025171"/>
    </source>
</evidence>
<dbReference type="HAMAP" id="MF_01676">
    <property type="entry name" value="AhpD"/>
    <property type="match status" value="1"/>
</dbReference>
<protein>
    <recommendedName>
        <fullName evidence="6">Alkyl hydroperoxide reductase AhpD</fullName>
        <ecNumber evidence="6">1.11.1.28</ecNumber>
    </recommendedName>
    <alternativeName>
        <fullName evidence="6">Alkylhydroperoxidase AhpD</fullName>
    </alternativeName>
</protein>
<dbReference type="GO" id="GO:0045454">
    <property type="term" value="P:cell redox homeostasis"/>
    <property type="evidence" value="ECO:0007669"/>
    <property type="project" value="TreeGrafter"/>
</dbReference>
<dbReference type="InterPro" id="IPR004674">
    <property type="entry name" value="AhpD"/>
</dbReference>
<name>A0A059FPY3_9PROT</name>
<dbReference type="GO" id="GO:0051920">
    <property type="term" value="F:peroxiredoxin activity"/>
    <property type="evidence" value="ECO:0007669"/>
    <property type="project" value="InterPro"/>
</dbReference>
<evidence type="ECO:0000259" key="7">
    <source>
        <dbReference type="Pfam" id="PF02627"/>
    </source>
</evidence>
<dbReference type="PANTHER" id="PTHR33930:SF7">
    <property type="entry name" value="ALKYL HYDROPEROXIDE REDUCTASE AHPD"/>
    <property type="match status" value="1"/>
</dbReference>